<comment type="caution">
    <text evidence="1">The sequence shown here is derived from an EMBL/GenBank/DDBJ whole genome shotgun (WGS) entry which is preliminary data.</text>
</comment>
<dbReference type="GeneID" id="63739698"/>
<dbReference type="OrthoDB" id="4940372at2759"/>
<reference evidence="1 2" key="1">
    <citation type="journal article" date="2014" name="Proc. Natl. Acad. Sci. U.S.A.">
        <title>Trajectory and genomic determinants of fungal-pathogen speciation and host adaptation.</title>
        <authorList>
            <person name="Hu X."/>
            <person name="Xiao G."/>
            <person name="Zheng P."/>
            <person name="Shang Y."/>
            <person name="Su Y."/>
            <person name="Zhang X."/>
            <person name="Liu X."/>
            <person name="Zhan S."/>
            <person name="St Leger R.J."/>
            <person name="Wang C."/>
        </authorList>
    </citation>
    <scope>NUCLEOTIDE SEQUENCE [LARGE SCALE GENOMIC DNA]</scope>
    <source>
        <strain evidence="1 2">ARSEF 1941</strain>
    </source>
</reference>
<name>A0A0B2WU07_METAS</name>
<keyword evidence="2" id="KW-1185">Reference proteome</keyword>
<dbReference type="Proteomes" id="UP000030816">
    <property type="component" value="Unassembled WGS sequence"/>
</dbReference>
<protein>
    <submittedName>
        <fullName evidence="1">Uncharacterized protein</fullName>
    </submittedName>
</protein>
<gene>
    <name evidence="1" type="ORF">MAM_05243</name>
</gene>
<dbReference type="AlphaFoldDB" id="A0A0B2WU07"/>
<organism evidence="1 2">
    <name type="scientific">Metarhizium album (strain ARSEF 1941)</name>
    <dbReference type="NCBI Taxonomy" id="1081103"/>
    <lineage>
        <taxon>Eukaryota</taxon>
        <taxon>Fungi</taxon>
        <taxon>Dikarya</taxon>
        <taxon>Ascomycota</taxon>
        <taxon>Pezizomycotina</taxon>
        <taxon>Sordariomycetes</taxon>
        <taxon>Hypocreomycetidae</taxon>
        <taxon>Hypocreales</taxon>
        <taxon>Clavicipitaceae</taxon>
        <taxon>Metarhizium</taxon>
    </lineage>
</organism>
<dbReference type="RefSeq" id="XP_040678200.1">
    <property type="nucleotide sequence ID" value="XM_040824041.1"/>
</dbReference>
<accession>A0A0B2WU07</accession>
<proteinExistence type="predicted"/>
<dbReference type="HOGENOM" id="CLU_095395_0_0_1"/>
<evidence type="ECO:0000313" key="2">
    <source>
        <dbReference type="Proteomes" id="UP000030816"/>
    </source>
</evidence>
<dbReference type="EMBL" id="AZHE01000012">
    <property type="protein sequence ID" value="KHN97134.1"/>
    <property type="molecule type" value="Genomic_DNA"/>
</dbReference>
<evidence type="ECO:0000313" key="1">
    <source>
        <dbReference type="EMBL" id="KHN97134.1"/>
    </source>
</evidence>
<sequence length="201" mass="22013">MPAASLLTPGHSSLTRVGSNGQRFATATGGHTKRASPPYGPARLNLLYVCLTALFAFLPTVAAQVNFTPGLPPVALSHSCLGNLMAKFTDKTAWYYANEGINTISLLKNELGGSEKFATFVSTLQDCDKVIVDLTEDDDPECNHVELIPGHSPVDVWFRRRTIRYGKDCRVTTRAVRLREFLRDESLRNVVFHASGDSVST</sequence>